<dbReference type="GO" id="GO:0003924">
    <property type="term" value="F:GTPase activity"/>
    <property type="evidence" value="ECO:0007669"/>
    <property type="project" value="InterPro"/>
</dbReference>
<dbReference type="AlphaFoldDB" id="A0A914DE41"/>
<name>A0A914DE41_9BILA</name>
<keyword evidence="1" id="KW-1185">Reference proteome</keyword>
<accession>A0A914DE41</accession>
<dbReference type="InterPro" id="IPR001806">
    <property type="entry name" value="Small_GTPase"/>
</dbReference>
<evidence type="ECO:0000313" key="1">
    <source>
        <dbReference type="Proteomes" id="UP000887540"/>
    </source>
</evidence>
<dbReference type="GO" id="GO:0005525">
    <property type="term" value="F:GTP binding"/>
    <property type="evidence" value="ECO:0007669"/>
    <property type="project" value="InterPro"/>
</dbReference>
<proteinExistence type="predicted"/>
<evidence type="ECO:0000313" key="2">
    <source>
        <dbReference type="WBParaSite" id="ACRNAN_scaffold22953.g12201.t1"/>
    </source>
</evidence>
<dbReference type="InterPro" id="IPR027417">
    <property type="entry name" value="P-loop_NTPase"/>
</dbReference>
<organism evidence="1 2">
    <name type="scientific">Acrobeloides nanus</name>
    <dbReference type="NCBI Taxonomy" id="290746"/>
    <lineage>
        <taxon>Eukaryota</taxon>
        <taxon>Metazoa</taxon>
        <taxon>Ecdysozoa</taxon>
        <taxon>Nematoda</taxon>
        <taxon>Chromadorea</taxon>
        <taxon>Rhabditida</taxon>
        <taxon>Tylenchina</taxon>
        <taxon>Cephalobomorpha</taxon>
        <taxon>Cephaloboidea</taxon>
        <taxon>Cephalobidae</taxon>
        <taxon>Acrobeloides</taxon>
    </lineage>
</organism>
<protein>
    <submittedName>
        <fullName evidence="2">Uncharacterized protein</fullName>
    </submittedName>
</protein>
<sequence length="44" mass="5194">MSMRDQQIRYGDGFLLVFALDNLNSFEKIQDFRKAIVNVKETIE</sequence>
<dbReference type="Pfam" id="PF00071">
    <property type="entry name" value="Ras"/>
    <property type="match status" value="1"/>
</dbReference>
<dbReference type="WBParaSite" id="ACRNAN_scaffold22953.g12201.t1">
    <property type="protein sequence ID" value="ACRNAN_scaffold22953.g12201.t1"/>
    <property type="gene ID" value="ACRNAN_scaffold22953.g12201"/>
</dbReference>
<dbReference type="PROSITE" id="PS51421">
    <property type="entry name" value="RAS"/>
    <property type="match status" value="1"/>
</dbReference>
<dbReference type="SUPFAM" id="SSF52540">
    <property type="entry name" value="P-loop containing nucleoside triphosphate hydrolases"/>
    <property type="match status" value="1"/>
</dbReference>
<reference evidence="2" key="1">
    <citation type="submission" date="2022-11" db="UniProtKB">
        <authorList>
            <consortium name="WormBaseParasite"/>
        </authorList>
    </citation>
    <scope>IDENTIFICATION</scope>
</reference>
<dbReference type="Proteomes" id="UP000887540">
    <property type="component" value="Unplaced"/>
</dbReference>
<dbReference type="Gene3D" id="3.40.50.300">
    <property type="entry name" value="P-loop containing nucleotide triphosphate hydrolases"/>
    <property type="match status" value="1"/>
</dbReference>